<proteinExistence type="predicted"/>
<accession>A0A6N4SUS7</accession>
<sequence length="55" mass="6432">MKICLHFASFKSLLKRSRVLFKRHKAILQVLSLDTCKIENDVIYTFKKPRNPLAA</sequence>
<protein>
    <submittedName>
        <fullName evidence="1">Uncharacterized protein</fullName>
    </submittedName>
</protein>
<evidence type="ECO:0000313" key="1">
    <source>
        <dbReference type="EMBL" id="ABG60161.1"/>
    </source>
</evidence>
<dbReference type="Proteomes" id="UP000001822">
    <property type="component" value="Chromosome"/>
</dbReference>
<dbReference type="AlphaFoldDB" id="A0A6N4SUS7"/>
<evidence type="ECO:0000313" key="2">
    <source>
        <dbReference type="Proteomes" id="UP000001822"/>
    </source>
</evidence>
<name>A0A6N4SUS7_CYTH3</name>
<dbReference type="EMBL" id="CP000383">
    <property type="protein sequence ID" value="ABG60161.1"/>
    <property type="molecule type" value="Genomic_DNA"/>
</dbReference>
<organism evidence="1 2">
    <name type="scientific">Cytophaga hutchinsonii (strain ATCC 33406 / DSM 1761 / CIP 103989 / NBRC 15051 / NCIMB 9469 / D465)</name>
    <dbReference type="NCBI Taxonomy" id="269798"/>
    <lineage>
        <taxon>Bacteria</taxon>
        <taxon>Pseudomonadati</taxon>
        <taxon>Bacteroidota</taxon>
        <taxon>Cytophagia</taxon>
        <taxon>Cytophagales</taxon>
        <taxon>Cytophagaceae</taxon>
        <taxon>Cytophaga</taxon>
    </lineage>
</organism>
<gene>
    <name evidence="1" type="ordered locus">CHU_2919</name>
</gene>
<keyword evidence="2" id="KW-1185">Reference proteome</keyword>
<dbReference type="KEGG" id="chu:CHU_2919"/>
<reference evidence="1 2" key="1">
    <citation type="journal article" date="2007" name="Appl. Environ. Microbiol.">
        <title>Genome sequence of the cellulolytic gliding bacterium Cytophaga hutchinsonii.</title>
        <authorList>
            <person name="Xie G."/>
            <person name="Bruce D.C."/>
            <person name="Challacombe J.F."/>
            <person name="Chertkov O."/>
            <person name="Detter J.C."/>
            <person name="Gilna P."/>
            <person name="Han C.S."/>
            <person name="Lucas S."/>
            <person name="Misra M."/>
            <person name="Myers G.L."/>
            <person name="Richardson P."/>
            <person name="Tapia R."/>
            <person name="Thayer N."/>
            <person name="Thompson L.S."/>
            <person name="Brettin T.S."/>
            <person name="Henrissat B."/>
            <person name="Wilson D.B."/>
            <person name="McBride M.J."/>
        </authorList>
    </citation>
    <scope>NUCLEOTIDE SEQUENCE [LARGE SCALE GENOMIC DNA]</scope>
    <source>
        <strain evidence="2">ATCC 33406 / DSM 1761 / CIP 103989 / NBRC 15051 / NCIMB 9469 / D465</strain>
    </source>
</reference>